<keyword evidence="2 3" id="KW-0819">tRNA processing</keyword>
<feature type="binding site" evidence="3">
    <location>
        <position position="168"/>
    </location>
    <ligand>
        <name>ATP</name>
        <dbReference type="ChEBI" id="CHEBI:30616"/>
    </ligand>
</feature>
<keyword evidence="3" id="KW-0547">Nucleotide-binding</keyword>
<evidence type="ECO:0000256" key="3">
    <source>
        <dbReference type="HAMAP-Rule" id="MF_01539"/>
    </source>
</evidence>
<evidence type="ECO:0000313" key="5">
    <source>
        <dbReference type="Proteomes" id="UP001280897"/>
    </source>
</evidence>
<keyword evidence="3" id="KW-0820">tRNA-binding</keyword>
<dbReference type="GO" id="GO:0000049">
    <property type="term" value="F:tRNA binding"/>
    <property type="evidence" value="ECO:0007669"/>
    <property type="project" value="UniProtKB-KW"/>
</dbReference>
<dbReference type="GO" id="GO:0005524">
    <property type="term" value="F:ATP binding"/>
    <property type="evidence" value="ECO:0007669"/>
    <property type="project" value="UniProtKB-KW"/>
</dbReference>
<evidence type="ECO:0000313" key="4">
    <source>
        <dbReference type="EMBL" id="MDV2620174.1"/>
    </source>
</evidence>
<keyword evidence="3" id="KW-0694">RNA-binding</keyword>
<dbReference type="PANTHER" id="PTHR37825:SF1">
    <property type="entry name" value="TRNA(MET) CYTIDINE ACETATE LIGASE"/>
    <property type="match status" value="1"/>
</dbReference>
<comment type="function">
    <text evidence="3">Catalyzes the formation of N(4)-acetylcytidine (ac(4)C) at the wobble position of elongator tRNA(Met), using acetate and ATP as substrates. First activates an acetate ion to form acetyladenylate (Ac-AMP) and then transfers the acetyl group to tRNA to form ac(4)C34.</text>
</comment>
<name>A0AAW8YF87_PEDAC</name>
<dbReference type="InterPro" id="IPR008513">
    <property type="entry name" value="tRNA(Met)_cyd_acetate_ligase"/>
</dbReference>
<dbReference type="EC" id="6.3.4.-" evidence="3"/>
<comment type="similarity">
    <text evidence="3">Belongs to the TmcAL family.</text>
</comment>
<feature type="binding site" evidence="3">
    <location>
        <begin position="7"/>
        <end position="20"/>
    </location>
    <ligand>
        <name>ATP</name>
        <dbReference type="ChEBI" id="CHEBI:30616"/>
    </ligand>
</feature>
<keyword evidence="3" id="KW-0963">Cytoplasm</keyword>
<dbReference type="Pfam" id="PF05636">
    <property type="entry name" value="HIGH_NTase1"/>
    <property type="match status" value="1"/>
</dbReference>
<evidence type="ECO:0000256" key="1">
    <source>
        <dbReference type="ARBA" id="ARBA00022598"/>
    </source>
</evidence>
<comment type="subcellular location">
    <subcellularLocation>
        <location evidence="3">Cytoplasm</location>
    </subcellularLocation>
</comment>
<dbReference type="Proteomes" id="UP001280897">
    <property type="component" value="Unassembled WGS sequence"/>
</dbReference>
<reference evidence="4" key="2">
    <citation type="submission" date="2023-10" db="EMBL/GenBank/DDBJ databases">
        <authorList>
            <person name="Khurajog B."/>
        </authorList>
    </citation>
    <scope>NUCLEOTIDE SEQUENCE</scope>
    <source>
        <strain evidence="4">BF9</strain>
    </source>
</reference>
<feature type="binding site" evidence="3">
    <location>
        <position position="101"/>
    </location>
    <ligand>
        <name>ATP</name>
        <dbReference type="ChEBI" id="CHEBI:30616"/>
    </ligand>
</feature>
<dbReference type="GO" id="GO:0006400">
    <property type="term" value="P:tRNA modification"/>
    <property type="evidence" value="ECO:0007669"/>
    <property type="project" value="UniProtKB-UniRule"/>
</dbReference>
<dbReference type="PANTHER" id="PTHR37825">
    <property type="entry name" value="TRNA(MET) CYTIDINE ACETATE LIGASE"/>
    <property type="match status" value="1"/>
</dbReference>
<dbReference type="HAMAP" id="MF_01539">
    <property type="entry name" value="TmcAL"/>
    <property type="match status" value="1"/>
</dbReference>
<dbReference type="Gene3D" id="3.40.50.620">
    <property type="entry name" value="HUPs"/>
    <property type="match status" value="1"/>
</dbReference>
<comment type="caution">
    <text evidence="4">The sequence shown here is derived from an EMBL/GenBank/DDBJ whole genome shotgun (WGS) entry which is preliminary data.</text>
</comment>
<protein>
    <recommendedName>
        <fullName evidence="3">tRNA(Met) cytidine acetate ligase</fullName>
        <ecNumber evidence="3">6.3.4.-</ecNumber>
    </recommendedName>
</protein>
<reference evidence="4" key="1">
    <citation type="journal article" date="2023" name="PeerJ">
        <title>Selection and evaluation of lactic acid bacteria from chicken feces in Thailand as potential probiotics.</title>
        <authorList>
            <person name="Khurajog B."/>
            <person name="Disastra Y."/>
            <person name="Lawwyne L.D."/>
            <person name="Sirichokchatchawan W."/>
            <person name="Niyomtham W."/>
            <person name="Yindee J."/>
            <person name="Hampson D.J."/>
            <person name="Prapasarakul N."/>
        </authorList>
    </citation>
    <scope>NUCLEOTIDE SEQUENCE</scope>
    <source>
        <strain evidence="4">BF9</strain>
    </source>
</reference>
<dbReference type="GO" id="GO:0005737">
    <property type="term" value="C:cytoplasm"/>
    <property type="evidence" value="ECO:0007669"/>
    <property type="project" value="UniProtKB-SubCell"/>
</dbReference>
<organism evidence="4 5">
    <name type="scientific">Pediococcus acidilactici</name>
    <dbReference type="NCBI Taxonomy" id="1254"/>
    <lineage>
        <taxon>Bacteria</taxon>
        <taxon>Bacillati</taxon>
        <taxon>Bacillota</taxon>
        <taxon>Bacilli</taxon>
        <taxon>Lactobacillales</taxon>
        <taxon>Lactobacillaceae</taxon>
        <taxon>Pediococcus</taxon>
        <taxon>Pediococcus acidilactici group</taxon>
    </lineage>
</organism>
<dbReference type="GO" id="GO:0016879">
    <property type="term" value="F:ligase activity, forming carbon-nitrogen bonds"/>
    <property type="evidence" value="ECO:0007669"/>
    <property type="project" value="UniProtKB-UniRule"/>
</dbReference>
<gene>
    <name evidence="3" type="primary">tmcAL</name>
    <name evidence="4" type="ORF">R0G89_00290</name>
</gene>
<dbReference type="EMBL" id="JAWJAV010000001">
    <property type="protein sequence ID" value="MDV2620174.1"/>
    <property type="molecule type" value="Genomic_DNA"/>
</dbReference>
<sequence length="371" mass="42178">MRACAVIAEFNPFHNGHQYLLKTARKTSQADVMIVIMSGNFVQRGEPALINKWERAAVALQSGADLVVEMPTEYAVAAARDFAQAGVQIAQWLRADALAFGCETPGLDFQAQSRLLDRTFSEQDYNQSFASQLFAESSLSRSNDILGVNYAYWQLRLAPKLTLLPVERLQAGHLDQEIKGTIASATAIRQSIQRNDDQYQQAVPDRMEKVLERQKPVDWQTFWPFLEYRLKTTSAKELRQIRGINEGIENRILAQAAQSSSFMGLMTNLKTKRYSYTSLQRKLTAILLNLRALSPLQKTRLLAVNAQGQAYLREHDFREVLMTKVTKADFTASYQLTKRADELYQMVAPYEWGRTPILEKNVKEKTLTKKS</sequence>
<dbReference type="SUPFAM" id="SSF52374">
    <property type="entry name" value="Nucleotidylyl transferase"/>
    <property type="match status" value="1"/>
</dbReference>
<keyword evidence="3" id="KW-0067">ATP-binding</keyword>
<keyword evidence="1 3" id="KW-0436">Ligase</keyword>
<accession>A0AAW8YF87</accession>
<evidence type="ECO:0000256" key="2">
    <source>
        <dbReference type="ARBA" id="ARBA00022694"/>
    </source>
</evidence>
<comment type="catalytic activity">
    <reaction evidence="3">
        <text>cytidine(34) in elongator tRNA(Met) + acetate + ATP = N(4)-acetylcytidine(34) in elongator tRNA(Met) + AMP + diphosphate</text>
        <dbReference type="Rhea" id="RHEA:58144"/>
        <dbReference type="Rhea" id="RHEA-COMP:10693"/>
        <dbReference type="Rhea" id="RHEA-COMP:10694"/>
        <dbReference type="ChEBI" id="CHEBI:30089"/>
        <dbReference type="ChEBI" id="CHEBI:30616"/>
        <dbReference type="ChEBI" id="CHEBI:33019"/>
        <dbReference type="ChEBI" id="CHEBI:74900"/>
        <dbReference type="ChEBI" id="CHEBI:82748"/>
        <dbReference type="ChEBI" id="CHEBI:456215"/>
    </reaction>
</comment>
<dbReference type="AlphaFoldDB" id="A0AAW8YF87"/>
<dbReference type="RefSeq" id="WP_317071782.1">
    <property type="nucleotide sequence ID" value="NZ_JAWJAV010000001.1"/>
</dbReference>
<dbReference type="InterPro" id="IPR014729">
    <property type="entry name" value="Rossmann-like_a/b/a_fold"/>
</dbReference>
<proteinExistence type="inferred from homology"/>
<feature type="binding site" evidence="3">
    <location>
        <position position="143"/>
    </location>
    <ligand>
        <name>ATP</name>
        <dbReference type="ChEBI" id="CHEBI:30616"/>
    </ligand>
</feature>
<comment type="caution">
    <text evidence="3">Lacks conserved residue(s) required for the propagation of feature annotation.</text>
</comment>